<dbReference type="InterPro" id="IPR033710">
    <property type="entry name" value="TBP_eukaryotic"/>
</dbReference>
<dbReference type="PRINTS" id="PR00686">
    <property type="entry name" value="TIFACTORIID"/>
</dbReference>
<dbReference type="GO" id="GO:0003677">
    <property type="term" value="F:DNA binding"/>
    <property type="evidence" value="ECO:0007669"/>
    <property type="project" value="UniProtKB-KW"/>
</dbReference>
<sequence length="247" mass="27959">MPEKQAEAEPAQEPRRSSWQSRAQPHWPVPALTNVVATANLTCRINLDTVAQHARNVEFNRRKFHAVIMRIREPHSTTLIFASGKVVITGAKSRDLARLAGRRHARAIQKCGFPGVKFTEFKVQNYVASADCRFLVRLERLAYLYRQSASYEPELFPGLVYTMVRPRLKCLVFSTGKVVLTGAKEEEHVFEAFVNLYPMLLEAKVVGSERAEDAPPKKRRRKAKEDKGKGKEGGKGKRKRADDDEGE</sequence>
<keyword evidence="9" id="KW-1185">Reference proteome</keyword>
<evidence type="ECO:0000256" key="5">
    <source>
        <dbReference type="ARBA" id="ARBA00023163"/>
    </source>
</evidence>
<feature type="region of interest" description="Disordered" evidence="7">
    <location>
        <begin position="1"/>
        <end position="24"/>
    </location>
</feature>
<dbReference type="InterPro" id="IPR012295">
    <property type="entry name" value="TBP_dom_sf"/>
</dbReference>
<evidence type="ECO:0000313" key="9">
    <source>
        <dbReference type="Proteomes" id="UP001302676"/>
    </source>
</evidence>
<keyword evidence="3" id="KW-0805">Transcription regulation</keyword>
<comment type="caution">
    <text evidence="8">The sequence shown here is derived from an EMBL/GenBank/DDBJ whole genome shotgun (WGS) entry which is preliminary data.</text>
</comment>
<dbReference type="GO" id="GO:0006352">
    <property type="term" value="P:DNA-templated transcription initiation"/>
    <property type="evidence" value="ECO:0007669"/>
    <property type="project" value="InterPro"/>
</dbReference>
<dbReference type="CDD" id="cd04516">
    <property type="entry name" value="TBP_eukaryotes"/>
    <property type="match status" value="1"/>
</dbReference>
<dbReference type="Gene3D" id="3.30.310.10">
    <property type="entry name" value="TATA-Binding Protein"/>
    <property type="match status" value="2"/>
</dbReference>
<dbReference type="PANTHER" id="PTHR10126">
    <property type="entry name" value="TATA-BOX BINDING PROTEIN"/>
    <property type="match status" value="1"/>
</dbReference>
<evidence type="ECO:0000256" key="7">
    <source>
        <dbReference type="SAM" id="MobiDB-lite"/>
    </source>
</evidence>
<reference evidence="8" key="1">
    <citation type="journal article" date="2023" name="Mol. Phylogenet. Evol.">
        <title>Genome-scale phylogeny and comparative genomics of the fungal order Sordariales.</title>
        <authorList>
            <person name="Hensen N."/>
            <person name="Bonometti L."/>
            <person name="Westerberg I."/>
            <person name="Brannstrom I.O."/>
            <person name="Guillou S."/>
            <person name="Cros-Aarteil S."/>
            <person name="Calhoun S."/>
            <person name="Haridas S."/>
            <person name="Kuo A."/>
            <person name="Mondo S."/>
            <person name="Pangilinan J."/>
            <person name="Riley R."/>
            <person name="LaButti K."/>
            <person name="Andreopoulos B."/>
            <person name="Lipzen A."/>
            <person name="Chen C."/>
            <person name="Yan M."/>
            <person name="Daum C."/>
            <person name="Ng V."/>
            <person name="Clum A."/>
            <person name="Steindorff A."/>
            <person name="Ohm R.A."/>
            <person name="Martin F."/>
            <person name="Silar P."/>
            <person name="Natvig D.O."/>
            <person name="Lalanne C."/>
            <person name="Gautier V."/>
            <person name="Ament-Velasquez S.L."/>
            <person name="Kruys A."/>
            <person name="Hutchinson M.I."/>
            <person name="Powell A.J."/>
            <person name="Barry K."/>
            <person name="Miller A.N."/>
            <person name="Grigoriev I.V."/>
            <person name="Debuchy R."/>
            <person name="Gladieux P."/>
            <person name="Hiltunen Thoren M."/>
            <person name="Johannesson H."/>
        </authorList>
    </citation>
    <scope>NUCLEOTIDE SEQUENCE</scope>
    <source>
        <strain evidence="8">CBS 141.50</strain>
    </source>
</reference>
<keyword evidence="5" id="KW-0804">Transcription</keyword>
<accession>A0AAN6V6Z9</accession>
<proteinExistence type="inferred from homology"/>
<dbReference type="Proteomes" id="UP001302676">
    <property type="component" value="Unassembled WGS sequence"/>
</dbReference>
<dbReference type="Pfam" id="PF00352">
    <property type="entry name" value="TBP"/>
    <property type="match status" value="2"/>
</dbReference>
<protein>
    <submittedName>
        <fullName evidence="8">Transcription factor TFIID-domain-containing protein</fullName>
    </submittedName>
</protein>
<dbReference type="FunFam" id="3.30.310.10:FF:000005">
    <property type="entry name" value="TATA box-binding protein-like 1"/>
    <property type="match status" value="1"/>
</dbReference>
<keyword evidence="4" id="KW-0238">DNA-binding</keyword>
<keyword evidence="6" id="KW-0539">Nucleus</keyword>
<evidence type="ECO:0000256" key="3">
    <source>
        <dbReference type="ARBA" id="ARBA00023015"/>
    </source>
</evidence>
<dbReference type="HAMAP" id="MF_00408">
    <property type="entry name" value="TATA_bind_prot_arch"/>
    <property type="match status" value="1"/>
</dbReference>
<dbReference type="AlphaFoldDB" id="A0AAN6V6Z9"/>
<evidence type="ECO:0000256" key="2">
    <source>
        <dbReference type="ARBA" id="ARBA00005560"/>
    </source>
</evidence>
<feature type="compositionally biased region" description="Basic and acidic residues" evidence="7">
    <location>
        <begin position="223"/>
        <end position="235"/>
    </location>
</feature>
<evidence type="ECO:0000256" key="1">
    <source>
        <dbReference type="ARBA" id="ARBA00004123"/>
    </source>
</evidence>
<gene>
    <name evidence="8" type="ORF">C8A04DRAFT_35276</name>
</gene>
<feature type="compositionally biased region" description="Basic and acidic residues" evidence="7">
    <location>
        <begin position="1"/>
        <end position="16"/>
    </location>
</feature>
<dbReference type="RefSeq" id="XP_062639353.1">
    <property type="nucleotide sequence ID" value="XM_062783104.1"/>
</dbReference>
<evidence type="ECO:0000313" key="8">
    <source>
        <dbReference type="EMBL" id="KAK4145982.1"/>
    </source>
</evidence>
<organism evidence="8 9">
    <name type="scientific">Dichotomopilus funicola</name>
    <dbReference type="NCBI Taxonomy" id="1934379"/>
    <lineage>
        <taxon>Eukaryota</taxon>
        <taxon>Fungi</taxon>
        <taxon>Dikarya</taxon>
        <taxon>Ascomycota</taxon>
        <taxon>Pezizomycotina</taxon>
        <taxon>Sordariomycetes</taxon>
        <taxon>Sordariomycetidae</taxon>
        <taxon>Sordariales</taxon>
        <taxon>Chaetomiaceae</taxon>
        <taxon>Dichotomopilus</taxon>
    </lineage>
</organism>
<comment type="subcellular location">
    <subcellularLocation>
        <location evidence="1">Nucleus</location>
    </subcellularLocation>
</comment>
<dbReference type="SUPFAM" id="SSF55945">
    <property type="entry name" value="TATA-box binding protein-like"/>
    <property type="match status" value="2"/>
</dbReference>
<evidence type="ECO:0000256" key="6">
    <source>
        <dbReference type="ARBA" id="ARBA00023242"/>
    </source>
</evidence>
<dbReference type="GO" id="GO:0005634">
    <property type="term" value="C:nucleus"/>
    <property type="evidence" value="ECO:0007669"/>
    <property type="project" value="UniProtKB-SubCell"/>
</dbReference>
<reference evidence="8" key="2">
    <citation type="submission" date="2023-05" db="EMBL/GenBank/DDBJ databases">
        <authorList>
            <consortium name="Lawrence Berkeley National Laboratory"/>
            <person name="Steindorff A."/>
            <person name="Hensen N."/>
            <person name="Bonometti L."/>
            <person name="Westerberg I."/>
            <person name="Brannstrom I.O."/>
            <person name="Guillou S."/>
            <person name="Cros-Aarteil S."/>
            <person name="Calhoun S."/>
            <person name="Haridas S."/>
            <person name="Kuo A."/>
            <person name="Mondo S."/>
            <person name="Pangilinan J."/>
            <person name="Riley R."/>
            <person name="Labutti K."/>
            <person name="Andreopoulos B."/>
            <person name="Lipzen A."/>
            <person name="Chen C."/>
            <person name="Yanf M."/>
            <person name="Daum C."/>
            <person name="Ng V."/>
            <person name="Clum A."/>
            <person name="Ohm R."/>
            <person name="Martin F."/>
            <person name="Silar P."/>
            <person name="Natvig D."/>
            <person name="Lalanne C."/>
            <person name="Gautier V."/>
            <person name="Ament-Velasquez S.L."/>
            <person name="Kruys A."/>
            <person name="Hutchinson M.I."/>
            <person name="Powell A.J."/>
            <person name="Barry K."/>
            <person name="Miller A.N."/>
            <person name="Grigoriev I.V."/>
            <person name="Debuchy R."/>
            <person name="Gladieux P."/>
            <person name="Thoren M.H."/>
            <person name="Johannesson H."/>
        </authorList>
    </citation>
    <scope>NUCLEOTIDE SEQUENCE</scope>
    <source>
        <strain evidence="8">CBS 141.50</strain>
    </source>
</reference>
<comment type="similarity">
    <text evidence="2">Belongs to the TBP family.</text>
</comment>
<dbReference type="InterPro" id="IPR000814">
    <property type="entry name" value="TBP"/>
</dbReference>
<feature type="region of interest" description="Disordered" evidence="7">
    <location>
        <begin position="208"/>
        <end position="247"/>
    </location>
</feature>
<dbReference type="GeneID" id="87819717"/>
<dbReference type="EMBL" id="MU853564">
    <property type="protein sequence ID" value="KAK4145982.1"/>
    <property type="molecule type" value="Genomic_DNA"/>
</dbReference>
<evidence type="ECO:0000256" key="4">
    <source>
        <dbReference type="ARBA" id="ARBA00023125"/>
    </source>
</evidence>
<name>A0AAN6V6Z9_9PEZI</name>